<dbReference type="CDD" id="cd00610">
    <property type="entry name" value="OAT_like"/>
    <property type="match status" value="1"/>
</dbReference>
<comment type="catalytic activity">
    <reaction evidence="1 8">
        <text>(S)-4-amino-5-oxopentanoate = 5-aminolevulinate</text>
        <dbReference type="Rhea" id="RHEA:14265"/>
        <dbReference type="ChEBI" id="CHEBI:57501"/>
        <dbReference type="ChEBI" id="CHEBI:356416"/>
        <dbReference type="EC" id="5.4.3.8"/>
    </reaction>
</comment>
<dbReference type="InterPro" id="IPR015422">
    <property type="entry name" value="PyrdxlP-dep_Trfase_small"/>
</dbReference>
<dbReference type="InterPro" id="IPR015421">
    <property type="entry name" value="PyrdxlP-dep_Trfase_major"/>
</dbReference>
<dbReference type="GO" id="GO:0005737">
    <property type="term" value="C:cytoplasm"/>
    <property type="evidence" value="ECO:0007669"/>
    <property type="project" value="UniProtKB-SubCell"/>
</dbReference>
<dbReference type="SUPFAM" id="SSF53383">
    <property type="entry name" value="PLP-dependent transferases"/>
    <property type="match status" value="1"/>
</dbReference>
<dbReference type="UniPathway" id="UPA00251">
    <property type="reaction ID" value="UER00317"/>
</dbReference>
<dbReference type="AlphaFoldDB" id="A0A6J4HIR1"/>
<dbReference type="FunFam" id="3.40.640.10:FF:000021">
    <property type="entry name" value="Glutamate-1-semialdehyde 2,1-aminomutase"/>
    <property type="match status" value="1"/>
</dbReference>
<dbReference type="HAMAP" id="MF_00375">
    <property type="entry name" value="HemL_aminotrans_3"/>
    <property type="match status" value="1"/>
</dbReference>
<dbReference type="EMBL" id="CADCSY010000035">
    <property type="protein sequence ID" value="CAA9223650.1"/>
    <property type="molecule type" value="Genomic_DNA"/>
</dbReference>
<evidence type="ECO:0000256" key="3">
    <source>
        <dbReference type="ARBA" id="ARBA00004819"/>
    </source>
</evidence>
<protein>
    <recommendedName>
        <fullName evidence="8">Glutamate-1-semialdehyde 2,1-aminomutase</fullName>
        <shortName evidence="8">GSA</shortName>
        <ecNumber evidence="8">5.4.3.8</ecNumber>
    </recommendedName>
    <alternativeName>
        <fullName evidence="8">Glutamate-1-semialdehyde aminotransferase</fullName>
        <shortName evidence="8">GSA-AT</shortName>
    </alternativeName>
</protein>
<sequence>MTTNEELFARGLEVIPGGVNSPVRAFRSVGGTPYFVARASGAYVWDVEGRRYLDYVQSYGASILGHAHPVVIEAVREAALRGTTYGAPTEGEVRLAEEIVARVPGLEMVRLTSSGTEAAMSAVRLARGATGREKVVKFAGNYHGHSDALLAAGGSAIAEQGISGSAGVTEGAVADTIVAPYNVVPELDEQVAVVCVEPVAANMGLVAPAPGFLQGLREACDRVGALLLFDEVITGFRVARGGATALYGVTPDVWCFGKVVGGGLPIGAFGASRAVMENLAPLGPVYQAGTLSGNPLATAAGLAVLGQLDETAYGMLEGRAAELQTMLAPVFAEHDLAVQLPRVGPLLGLHFSGTPVTNFDEARHAADNGIYRRFFRAMLDRGVAFAPGPYEAAFPSLAHTWDDVERTVDLASAAAAEVAEALAAPTR</sequence>
<keyword evidence="8" id="KW-0963">Cytoplasm</keyword>
<dbReference type="PANTHER" id="PTHR43713:SF3">
    <property type="entry name" value="GLUTAMATE-1-SEMIALDEHYDE 2,1-AMINOMUTASE 1, CHLOROPLASTIC-RELATED"/>
    <property type="match status" value="1"/>
</dbReference>
<dbReference type="InterPro" id="IPR015424">
    <property type="entry name" value="PyrdxlP-dep_Trfase"/>
</dbReference>
<dbReference type="GO" id="GO:0030170">
    <property type="term" value="F:pyridoxal phosphate binding"/>
    <property type="evidence" value="ECO:0007669"/>
    <property type="project" value="InterPro"/>
</dbReference>
<dbReference type="EC" id="5.4.3.8" evidence="8"/>
<evidence type="ECO:0000256" key="5">
    <source>
        <dbReference type="ARBA" id="ARBA00022898"/>
    </source>
</evidence>
<dbReference type="Pfam" id="PF00202">
    <property type="entry name" value="Aminotran_3"/>
    <property type="match status" value="1"/>
</dbReference>
<evidence type="ECO:0000256" key="8">
    <source>
        <dbReference type="HAMAP-Rule" id="MF_00375"/>
    </source>
</evidence>
<evidence type="ECO:0000256" key="7">
    <source>
        <dbReference type="ARBA" id="ARBA00023244"/>
    </source>
</evidence>
<evidence type="ECO:0000313" key="9">
    <source>
        <dbReference type="EMBL" id="CAA9223650.1"/>
    </source>
</evidence>
<dbReference type="GO" id="GO:0008483">
    <property type="term" value="F:transaminase activity"/>
    <property type="evidence" value="ECO:0007669"/>
    <property type="project" value="InterPro"/>
</dbReference>
<dbReference type="GO" id="GO:0042286">
    <property type="term" value="F:glutamate-1-semialdehyde 2,1-aminomutase activity"/>
    <property type="evidence" value="ECO:0007669"/>
    <property type="project" value="UniProtKB-UniRule"/>
</dbReference>
<dbReference type="InterPro" id="IPR005814">
    <property type="entry name" value="Aminotrans_3"/>
</dbReference>
<proteinExistence type="inferred from homology"/>
<evidence type="ECO:0000256" key="1">
    <source>
        <dbReference type="ARBA" id="ARBA00001579"/>
    </source>
</evidence>
<comment type="cofactor">
    <cofactor evidence="2 8">
        <name>pyridoxal 5'-phosphate</name>
        <dbReference type="ChEBI" id="CHEBI:597326"/>
    </cofactor>
</comment>
<keyword evidence="6 8" id="KW-0413">Isomerase</keyword>
<name>A0A6J4HIR1_9ACTN</name>
<comment type="similarity">
    <text evidence="4 8">Belongs to the class-III pyridoxal-phosphate-dependent aminotransferase family. HemL subfamily.</text>
</comment>
<comment type="pathway">
    <text evidence="3">Porphyrin-containing compound metabolism; protoporphyrin-IX biosynthesis; 5-aminolevulinate from L-glutamyl-tRNA(Glu): step 2/2.</text>
</comment>
<comment type="subcellular location">
    <subcellularLocation>
        <location evidence="8">Cytoplasm</location>
    </subcellularLocation>
</comment>
<accession>A0A6J4HIR1</accession>
<reference evidence="9" key="1">
    <citation type="submission" date="2020-02" db="EMBL/GenBank/DDBJ databases">
        <authorList>
            <person name="Meier V. D."/>
        </authorList>
    </citation>
    <scope>NUCLEOTIDE SEQUENCE</scope>
    <source>
        <strain evidence="9">AVDCRST_MAG20</strain>
    </source>
</reference>
<evidence type="ECO:0000256" key="6">
    <source>
        <dbReference type="ARBA" id="ARBA00023235"/>
    </source>
</evidence>
<feature type="modified residue" description="N6-(pyridoxal phosphate)lysine" evidence="8">
    <location>
        <position position="258"/>
    </location>
</feature>
<dbReference type="Gene3D" id="3.40.640.10">
    <property type="entry name" value="Type I PLP-dependent aspartate aminotransferase-like (Major domain)"/>
    <property type="match status" value="1"/>
</dbReference>
<comment type="subunit">
    <text evidence="8">Homodimer.</text>
</comment>
<dbReference type="GO" id="GO:0006782">
    <property type="term" value="P:protoporphyrinogen IX biosynthetic process"/>
    <property type="evidence" value="ECO:0007669"/>
    <property type="project" value="UniProtKB-UniRule"/>
</dbReference>
<evidence type="ECO:0000256" key="4">
    <source>
        <dbReference type="ARBA" id="ARBA00008981"/>
    </source>
</evidence>
<organism evidence="9">
    <name type="scientific">uncultured Acidimicrobiales bacterium</name>
    <dbReference type="NCBI Taxonomy" id="310071"/>
    <lineage>
        <taxon>Bacteria</taxon>
        <taxon>Bacillati</taxon>
        <taxon>Actinomycetota</taxon>
        <taxon>Acidimicrobiia</taxon>
        <taxon>Acidimicrobiales</taxon>
        <taxon>environmental samples</taxon>
    </lineage>
</organism>
<gene>
    <name evidence="8" type="primary">hemL</name>
    <name evidence="9" type="ORF">AVDCRST_MAG20-875</name>
</gene>
<keyword evidence="7 8" id="KW-0627">Porphyrin biosynthesis</keyword>
<dbReference type="InterPro" id="IPR004639">
    <property type="entry name" value="4pyrrol_synth_GluAld_NH2Trfase"/>
</dbReference>
<dbReference type="NCBIfam" id="NF000818">
    <property type="entry name" value="PRK00062.1"/>
    <property type="match status" value="1"/>
</dbReference>
<dbReference type="PANTHER" id="PTHR43713">
    <property type="entry name" value="GLUTAMATE-1-SEMIALDEHYDE 2,1-AMINOMUTASE"/>
    <property type="match status" value="1"/>
</dbReference>
<keyword evidence="5 8" id="KW-0663">Pyridoxal phosphate</keyword>
<dbReference type="Gene3D" id="3.90.1150.10">
    <property type="entry name" value="Aspartate Aminotransferase, domain 1"/>
    <property type="match status" value="1"/>
</dbReference>
<evidence type="ECO:0000256" key="2">
    <source>
        <dbReference type="ARBA" id="ARBA00001933"/>
    </source>
</evidence>